<gene>
    <name evidence="1" type="ORF">MRB53_010543</name>
</gene>
<name>A0ACC2LTA3_PERAE</name>
<comment type="caution">
    <text evidence="1">The sequence shown here is derived from an EMBL/GenBank/DDBJ whole genome shotgun (WGS) entry which is preliminary data.</text>
</comment>
<dbReference type="Proteomes" id="UP001234297">
    <property type="component" value="Chromosome 3"/>
</dbReference>
<sequence length="66" mass="7270">MGPKYNSEKIRREEGDGTAGASGVQRCWMEEEDAVFGFLFGLEDMGGELRLAEEEMKMGCLCGLFG</sequence>
<organism evidence="1 2">
    <name type="scientific">Persea americana</name>
    <name type="common">Avocado</name>
    <dbReference type="NCBI Taxonomy" id="3435"/>
    <lineage>
        <taxon>Eukaryota</taxon>
        <taxon>Viridiplantae</taxon>
        <taxon>Streptophyta</taxon>
        <taxon>Embryophyta</taxon>
        <taxon>Tracheophyta</taxon>
        <taxon>Spermatophyta</taxon>
        <taxon>Magnoliopsida</taxon>
        <taxon>Magnoliidae</taxon>
        <taxon>Laurales</taxon>
        <taxon>Lauraceae</taxon>
        <taxon>Persea</taxon>
    </lineage>
</organism>
<evidence type="ECO:0000313" key="2">
    <source>
        <dbReference type="Proteomes" id="UP001234297"/>
    </source>
</evidence>
<accession>A0ACC2LTA3</accession>
<dbReference type="EMBL" id="CM056811">
    <property type="protein sequence ID" value="KAJ8636276.1"/>
    <property type="molecule type" value="Genomic_DNA"/>
</dbReference>
<keyword evidence="2" id="KW-1185">Reference proteome</keyword>
<protein>
    <submittedName>
        <fullName evidence="1">Uncharacterized protein</fullName>
    </submittedName>
</protein>
<evidence type="ECO:0000313" key="1">
    <source>
        <dbReference type="EMBL" id="KAJ8636276.1"/>
    </source>
</evidence>
<proteinExistence type="predicted"/>
<reference evidence="1 2" key="1">
    <citation type="journal article" date="2022" name="Hortic Res">
        <title>A haplotype resolved chromosomal level avocado genome allows analysis of novel avocado genes.</title>
        <authorList>
            <person name="Nath O."/>
            <person name="Fletcher S.J."/>
            <person name="Hayward A."/>
            <person name="Shaw L.M."/>
            <person name="Masouleh A.K."/>
            <person name="Furtado A."/>
            <person name="Henry R.J."/>
            <person name="Mitter N."/>
        </authorList>
    </citation>
    <scope>NUCLEOTIDE SEQUENCE [LARGE SCALE GENOMIC DNA]</scope>
    <source>
        <strain evidence="2">cv. Hass</strain>
    </source>
</reference>